<proteinExistence type="predicted"/>
<organism evidence="1">
    <name type="scientific">White spot syndrome virus</name>
    <dbReference type="NCBI Taxonomy" id="342409"/>
    <lineage>
        <taxon>Viruses</taxon>
        <taxon>Viruses incertae sedis</taxon>
        <taxon>Naldaviricetes</taxon>
        <taxon>Nimaviridae</taxon>
        <taxon>Whispovirus</taxon>
    </lineage>
</organism>
<reference evidence="1" key="1">
    <citation type="journal article" date="2018" name="Aquaculture">
        <title>Complete genome sequence of a white spot syndrome virus associated with a disease incursion in Australia.</title>
        <authorList>
            <person name="Oakey J."/>
            <person name="Smith C.S."/>
        </authorList>
    </citation>
    <scope>NUCLEOTIDE SEQUENCE [LARGE SCALE GENOMIC DNA]</scope>
    <source>
        <strain evidence="1">WSSV-AU</strain>
    </source>
</reference>
<accession>A0A2D3I5P7</accession>
<dbReference type="EMBL" id="MF768985">
    <property type="protein sequence ID" value="ATU83694.1"/>
    <property type="molecule type" value="Genomic_DNA"/>
</dbReference>
<name>A0A2D3I5P7_9VIRU</name>
<protein>
    <submittedName>
        <fullName evidence="1">ORF1334</fullName>
    </submittedName>
</protein>
<evidence type="ECO:0000313" key="1">
    <source>
        <dbReference type="EMBL" id="ATU83694.1"/>
    </source>
</evidence>
<dbReference type="Proteomes" id="UP000267516">
    <property type="component" value="Segment"/>
</dbReference>
<sequence length="95" mass="10890">MLLKGMPILVSCDFTTKSIPFTEAVLTLRFNEFSLMYDNSLRIAEWAALLLNTTESDWSEKTISILSKKQETPVKMRNLLNPTCWTKGGQKRIFS</sequence>